<dbReference type="CDD" id="cd00397">
    <property type="entry name" value="DNA_BRE_C"/>
    <property type="match status" value="1"/>
</dbReference>
<dbReference type="RefSeq" id="WP_146413102.1">
    <property type="nucleotide sequence ID" value="NZ_SJPZ01000001.1"/>
</dbReference>
<evidence type="ECO:0000313" key="3">
    <source>
        <dbReference type="EMBL" id="TWU66476.1"/>
    </source>
</evidence>
<protein>
    <submittedName>
        <fullName evidence="3">Tyrosine recombinase</fullName>
    </submittedName>
</protein>
<dbReference type="GO" id="GO:0003677">
    <property type="term" value="F:DNA binding"/>
    <property type="evidence" value="ECO:0007669"/>
    <property type="project" value="InterPro"/>
</dbReference>
<dbReference type="Gene3D" id="1.10.443.10">
    <property type="entry name" value="Intergrase catalytic core"/>
    <property type="match status" value="1"/>
</dbReference>
<sequence>MGRRPTVPIPPGMQEEFYDCLWHVAACGGWRSADGRREVRNLEKRTAKRWMRRRHALVCLWLTALAARFSEVRRLRMSDIALGSGSAFVHRSKGGASGDVELSRELIHLTLDWRSHRTEVFNSPYVLPSRTGGALDVDSFNRDAAKFFGELFGIRLSSHCFRDTACQMAMDQSGKVRVVQSLMGHRSARTTEHYLAKLRVKAFQLSLFRPVRVTEGESEAEAVA</sequence>
<dbReference type="InterPro" id="IPR011010">
    <property type="entry name" value="DNA_brk_join_enz"/>
</dbReference>
<gene>
    <name evidence="3" type="ORF">V7x_20420</name>
</gene>
<dbReference type="OrthoDB" id="271880at2"/>
<dbReference type="InterPro" id="IPR002104">
    <property type="entry name" value="Integrase_catalytic"/>
</dbReference>
<keyword evidence="1" id="KW-0233">DNA recombination</keyword>
<evidence type="ECO:0000259" key="2">
    <source>
        <dbReference type="PROSITE" id="PS51898"/>
    </source>
</evidence>
<accession>A0A5C6FVU1</accession>
<dbReference type="Proteomes" id="UP000316476">
    <property type="component" value="Unassembled WGS sequence"/>
</dbReference>
<dbReference type="PROSITE" id="PS51898">
    <property type="entry name" value="TYR_RECOMBINASE"/>
    <property type="match status" value="1"/>
</dbReference>
<evidence type="ECO:0000313" key="4">
    <source>
        <dbReference type="Proteomes" id="UP000316476"/>
    </source>
</evidence>
<dbReference type="GO" id="GO:0015074">
    <property type="term" value="P:DNA integration"/>
    <property type="evidence" value="ECO:0007669"/>
    <property type="project" value="InterPro"/>
</dbReference>
<name>A0A5C6FVU1_9PLAN</name>
<evidence type="ECO:0000256" key="1">
    <source>
        <dbReference type="ARBA" id="ARBA00023172"/>
    </source>
</evidence>
<dbReference type="Pfam" id="PF00589">
    <property type="entry name" value="Phage_integrase"/>
    <property type="match status" value="1"/>
</dbReference>
<dbReference type="PANTHER" id="PTHR30349">
    <property type="entry name" value="PHAGE INTEGRASE-RELATED"/>
    <property type="match status" value="1"/>
</dbReference>
<dbReference type="AlphaFoldDB" id="A0A5C6FVU1"/>
<proteinExistence type="predicted"/>
<comment type="caution">
    <text evidence="3">The sequence shown here is derived from an EMBL/GenBank/DDBJ whole genome shotgun (WGS) entry which is preliminary data.</text>
</comment>
<dbReference type="EMBL" id="SJPZ01000001">
    <property type="protein sequence ID" value="TWU66476.1"/>
    <property type="molecule type" value="Genomic_DNA"/>
</dbReference>
<feature type="domain" description="Tyr recombinase" evidence="2">
    <location>
        <begin position="37"/>
        <end position="209"/>
    </location>
</feature>
<dbReference type="SUPFAM" id="SSF56349">
    <property type="entry name" value="DNA breaking-rejoining enzymes"/>
    <property type="match status" value="1"/>
</dbReference>
<dbReference type="InterPro" id="IPR050090">
    <property type="entry name" value="Tyrosine_recombinase_XerCD"/>
</dbReference>
<reference evidence="3 4" key="1">
    <citation type="submission" date="2019-02" db="EMBL/GenBank/DDBJ databases">
        <title>Deep-cultivation of Planctomycetes and their phenomic and genomic characterization uncovers novel biology.</title>
        <authorList>
            <person name="Wiegand S."/>
            <person name="Jogler M."/>
            <person name="Boedeker C."/>
            <person name="Pinto D."/>
            <person name="Vollmers J."/>
            <person name="Rivas-Marin E."/>
            <person name="Kohn T."/>
            <person name="Peeters S.H."/>
            <person name="Heuer A."/>
            <person name="Rast P."/>
            <person name="Oberbeckmann S."/>
            <person name="Bunk B."/>
            <person name="Jeske O."/>
            <person name="Meyerdierks A."/>
            <person name="Storesund J.E."/>
            <person name="Kallscheuer N."/>
            <person name="Luecker S."/>
            <person name="Lage O.M."/>
            <person name="Pohl T."/>
            <person name="Merkel B.J."/>
            <person name="Hornburger P."/>
            <person name="Mueller R.-W."/>
            <person name="Bruemmer F."/>
            <person name="Labrenz M."/>
            <person name="Spormann A.M."/>
            <person name="Op Den Camp H."/>
            <person name="Overmann J."/>
            <person name="Amann R."/>
            <person name="Jetten M.S.M."/>
            <person name="Mascher T."/>
            <person name="Medema M.H."/>
            <person name="Devos D.P."/>
            <person name="Kaster A.-K."/>
            <person name="Ovreas L."/>
            <person name="Rohde M."/>
            <person name="Galperin M.Y."/>
            <person name="Jogler C."/>
        </authorList>
    </citation>
    <scope>NUCLEOTIDE SEQUENCE [LARGE SCALE GENOMIC DNA]</scope>
    <source>
        <strain evidence="3 4">V7</strain>
    </source>
</reference>
<dbReference type="GO" id="GO:0006310">
    <property type="term" value="P:DNA recombination"/>
    <property type="evidence" value="ECO:0007669"/>
    <property type="project" value="UniProtKB-KW"/>
</dbReference>
<dbReference type="InterPro" id="IPR013762">
    <property type="entry name" value="Integrase-like_cat_sf"/>
</dbReference>
<organism evidence="3 4">
    <name type="scientific">Crateriforma conspicua</name>
    <dbReference type="NCBI Taxonomy" id="2527996"/>
    <lineage>
        <taxon>Bacteria</taxon>
        <taxon>Pseudomonadati</taxon>
        <taxon>Planctomycetota</taxon>
        <taxon>Planctomycetia</taxon>
        <taxon>Planctomycetales</taxon>
        <taxon>Planctomycetaceae</taxon>
        <taxon>Crateriforma</taxon>
    </lineage>
</organism>